<dbReference type="EMBL" id="CDHN01000004">
    <property type="protein sequence ID" value="CEJ92337.1"/>
    <property type="molecule type" value="Genomic_DNA"/>
</dbReference>
<sequence length="312" mass="35178">MYVKDVGVFPTWISFPYKTKRILCLAINVHIIRPDRRTVTDEWISAARFPMVLDKYGVYRRPSPSPFWNFYAVVALYPLNRLSIKATTNETHKTNLKKGSSSSSSSSLNHPTTVMDAHLIPMEATPYVVDTLSVHIKPHGHKANGTAITTAVEDNSMLGPFYKEGYIQFGREVFEDYDDYSESWQDYEMQQAERAAGLLASGQLGALFGEAIRDQVDFPRHEYFIYLSVLANSVGEITVPTSDGRDFCLKSMHTASWVSTRESGGNEWETTNISKAIAEEEALDDPAQSYIDMLKIAKRRRALGWQAQSLQA</sequence>
<dbReference type="OrthoDB" id="2823490at2759"/>
<dbReference type="STRING" id="1531966.A0A0A1TNX0"/>
<reference evidence="1 2" key="1">
    <citation type="journal article" date="2015" name="Genome Announc.">
        <title>Draft Genome Sequence and Gene Annotation of the Entomopathogenic Fungus Verticillium hemipterigenum.</title>
        <authorList>
            <person name="Horn F."/>
            <person name="Habel A."/>
            <person name="Scharf D.H."/>
            <person name="Dworschak J."/>
            <person name="Brakhage A.A."/>
            <person name="Guthke R."/>
            <person name="Hertweck C."/>
            <person name="Linde J."/>
        </authorList>
    </citation>
    <scope>NUCLEOTIDE SEQUENCE [LARGE SCALE GENOMIC DNA]</scope>
</reference>
<keyword evidence="2" id="KW-1185">Reference proteome</keyword>
<dbReference type="Proteomes" id="UP000039046">
    <property type="component" value="Unassembled WGS sequence"/>
</dbReference>
<proteinExistence type="predicted"/>
<protein>
    <submittedName>
        <fullName evidence="1">Uncharacterized protein</fullName>
    </submittedName>
</protein>
<accession>A0A0A1TNX0</accession>
<dbReference type="AlphaFoldDB" id="A0A0A1TNX0"/>
<evidence type="ECO:0000313" key="2">
    <source>
        <dbReference type="Proteomes" id="UP000039046"/>
    </source>
</evidence>
<organism evidence="1 2">
    <name type="scientific">[Torrubiella] hemipterigena</name>
    <dbReference type="NCBI Taxonomy" id="1531966"/>
    <lineage>
        <taxon>Eukaryota</taxon>
        <taxon>Fungi</taxon>
        <taxon>Dikarya</taxon>
        <taxon>Ascomycota</taxon>
        <taxon>Pezizomycotina</taxon>
        <taxon>Sordariomycetes</taxon>
        <taxon>Hypocreomycetidae</taxon>
        <taxon>Hypocreales</taxon>
        <taxon>Clavicipitaceae</taxon>
        <taxon>Clavicipitaceae incertae sedis</taxon>
        <taxon>'Torrubiella' clade</taxon>
    </lineage>
</organism>
<dbReference type="HOGENOM" id="CLU_063114_0_0_1"/>
<evidence type="ECO:0000313" key="1">
    <source>
        <dbReference type="EMBL" id="CEJ92337.1"/>
    </source>
</evidence>
<name>A0A0A1TNX0_9HYPO</name>
<gene>
    <name evidence="1" type="ORF">VHEMI07997</name>
</gene>